<organism evidence="4 5">
    <name type="scientific">Microbacterium ginsengisoli</name>
    <dbReference type="NCBI Taxonomy" id="400772"/>
    <lineage>
        <taxon>Bacteria</taxon>
        <taxon>Bacillati</taxon>
        <taxon>Actinomycetota</taxon>
        <taxon>Actinomycetes</taxon>
        <taxon>Micrococcales</taxon>
        <taxon>Microbacteriaceae</taxon>
        <taxon>Microbacterium</taxon>
    </lineage>
</organism>
<evidence type="ECO:0000313" key="3">
    <source>
        <dbReference type="EMBL" id="HAN23699.1"/>
    </source>
</evidence>
<sequence>MSHPLQTASHAPVAPRRQIGRLVVPDVLRGIAIVAMLIAHADGALLRGMPAPIDLAMDELNDLASPLFAFVMGISAQLVWDRTVPGRRGVVVVQQMARGVILIVLGVWLAAWGGWVDVVLAYLGVLLIVAAPLLVLSSVWIVGIAAALVLLAEPLVQTAQLLLGPAVADLSVPIAADAARWVALGANYRLLSLLPMFLLGVLAARRGMPAGAALGPIAGVGLMLAAVEPIATATLPGGWPSGGWIDTAHDLALVLLVYAGVAGLAGVRSPALRRVLRVLAVPLRACGSVALSLYVLQIALIAWWWSMGIGYQRTEWGLWLVLVPGLVLIGLGWWRVVGLGPIEWLLGAVTGRYRLIGRPQSGER</sequence>
<feature type="transmembrane region" description="Helical" evidence="1">
    <location>
        <begin position="316"/>
        <end position="334"/>
    </location>
</feature>
<feature type="transmembrane region" description="Helical" evidence="1">
    <location>
        <begin position="251"/>
        <end position="271"/>
    </location>
</feature>
<reference evidence="4 5" key="1">
    <citation type="submission" date="2015-02" db="EMBL/GenBank/DDBJ databases">
        <title>Draft genome sequences of ten Microbacterium spp. with emphasis on heavy metal contaminated environments.</title>
        <authorList>
            <person name="Corretto E."/>
        </authorList>
    </citation>
    <scope>NUCLEOTIDE SEQUENCE [LARGE SCALE GENOMIC DNA]</scope>
    <source>
        <strain evidence="4 5">DSM 18659</strain>
    </source>
</reference>
<dbReference type="InterPro" id="IPR012429">
    <property type="entry name" value="HGSNAT_cat"/>
</dbReference>
<dbReference type="EMBL" id="DMNG01000065">
    <property type="protein sequence ID" value="HAN23699.1"/>
    <property type="molecule type" value="Genomic_DNA"/>
</dbReference>
<dbReference type="OrthoDB" id="4966979at2"/>
<evidence type="ECO:0000313" key="6">
    <source>
        <dbReference type="Proteomes" id="UP000257479"/>
    </source>
</evidence>
<accession>A0A0F0LVL9</accession>
<keyword evidence="1" id="KW-1133">Transmembrane helix</keyword>
<dbReference type="AlphaFoldDB" id="A0A0F0LVL9"/>
<feature type="transmembrane region" description="Helical" evidence="1">
    <location>
        <begin position="96"/>
        <end position="115"/>
    </location>
</feature>
<comment type="caution">
    <text evidence="4">The sequence shown here is derived from an EMBL/GenBank/DDBJ whole genome shotgun (WGS) entry which is preliminary data.</text>
</comment>
<name>A0A0F0LVL9_9MICO</name>
<evidence type="ECO:0000256" key="1">
    <source>
        <dbReference type="SAM" id="Phobius"/>
    </source>
</evidence>
<reference evidence="3 6" key="2">
    <citation type="journal article" date="2018" name="Nat. Biotechnol.">
        <title>A standardized bacterial taxonomy based on genome phylogeny substantially revises the tree of life.</title>
        <authorList>
            <person name="Parks D.H."/>
            <person name="Chuvochina M."/>
            <person name="Waite D.W."/>
            <person name="Rinke C."/>
            <person name="Skarshewski A."/>
            <person name="Chaumeil P.A."/>
            <person name="Hugenholtz P."/>
        </authorList>
    </citation>
    <scope>NUCLEOTIDE SEQUENCE [LARGE SCALE GENOMIC DNA]</scope>
    <source>
        <strain evidence="3">UBA9152</strain>
    </source>
</reference>
<feature type="transmembrane region" description="Helical" evidence="1">
    <location>
        <begin position="283"/>
        <end position="304"/>
    </location>
</feature>
<keyword evidence="5" id="KW-1185">Reference proteome</keyword>
<feature type="transmembrane region" description="Helical" evidence="1">
    <location>
        <begin position="211"/>
        <end position="231"/>
    </location>
</feature>
<dbReference type="Pfam" id="PF07786">
    <property type="entry name" value="HGSNAT_cat"/>
    <property type="match status" value="1"/>
</dbReference>
<gene>
    <name evidence="3" type="ORF">DCP95_03900</name>
    <name evidence="4" type="ORF">RR49_01475</name>
</gene>
<evidence type="ECO:0000259" key="2">
    <source>
        <dbReference type="Pfam" id="PF07786"/>
    </source>
</evidence>
<evidence type="ECO:0000313" key="5">
    <source>
        <dbReference type="Proteomes" id="UP000033451"/>
    </source>
</evidence>
<protein>
    <submittedName>
        <fullName evidence="3">DUF1624 domain-containing protein</fullName>
    </submittedName>
</protein>
<feature type="domain" description="Heparan-alpha-glucosaminide N-acetyltransferase catalytic" evidence="2">
    <location>
        <begin position="22"/>
        <end position="158"/>
    </location>
</feature>
<feature type="transmembrane region" description="Helical" evidence="1">
    <location>
        <begin position="121"/>
        <end position="150"/>
    </location>
</feature>
<keyword evidence="1" id="KW-0812">Transmembrane</keyword>
<dbReference type="EMBL" id="JYIY01000072">
    <property type="protein sequence ID" value="KJL36724.1"/>
    <property type="molecule type" value="Genomic_DNA"/>
</dbReference>
<dbReference type="Proteomes" id="UP000033451">
    <property type="component" value="Unassembled WGS sequence"/>
</dbReference>
<dbReference type="RefSeq" id="WP_045247416.1">
    <property type="nucleotide sequence ID" value="NZ_DAIQHQ010000011.1"/>
</dbReference>
<feature type="transmembrane region" description="Helical" evidence="1">
    <location>
        <begin position="66"/>
        <end position="84"/>
    </location>
</feature>
<feature type="transmembrane region" description="Helical" evidence="1">
    <location>
        <begin position="27"/>
        <end position="46"/>
    </location>
</feature>
<keyword evidence="1" id="KW-0472">Membrane</keyword>
<evidence type="ECO:0000313" key="4">
    <source>
        <dbReference type="EMBL" id="KJL36724.1"/>
    </source>
</evidence>
<proteinExistence type="predicted"/>
<dbReference type="STRING" id="400772.RR49_01475"/>
<dbReference type="PATRIC" id="fig|400772.4.peg.1498"/>
<dbReference type="Proteomes" id="UP000257479">
    <property type="component" value="Unassembled WGS sequence"/>
</dbReference>